<name>A0ACC3AHD9_9EURO</name>
<accession>A0ACC3AHD9</accession>
<protein>
    <submittedName>
        <fullName evidence="1">Uncharacterized protein</fullName>
    </submittedName>
</protein>
<proteinExistence type="predicted"/>
<dbReference type="Proteomes" id="UP001172386">
    <property type="component" value="Unassembled WGS sequence"/>
</dbReference>
<organism evidence="1 2">
    <name type="scientific">Neophaeococcomyces mojaviensis</name>
    <dbReference type="NCBI Taxonomy" id="3383035"/>
    <lineage>
        <taxon>Eukaryota</taxon>
        <taxon>Fungi</taxon>
        <taxon>Dikarya</taxon>
        <taxon>Ascomycota</taxon>
        <taxon>Pezizomycotina</taxon>
        <taxon>Eurotiomycetes</taxon>
        <taxon>Chaetothyriomycetidae</taxon>
        <taxon>Chaetothyriales</taxon>
        <taxon>Chaetothyriales incertae sedis</taxon>
        <taxon>Neophaeococcomyces</taxon>
    </lineage>
</organism>
<evidence type="ECO:0000313" key="1">
    <source>
        <dbReference type="EMBL" id="KAJ9662284.1"/>
    </source>
</evidence>
<gene>
    <name evidence="1" type="ORF">H2198_001418</name>
</gene>
<dbReference type="EMBL" id="JAPDRQ010000016">
    <property type="protein sequence ID" value="KAJ9662284.1"/>
    <property type="molecule type" value="Genomic_DNA"/>
</dbReference>
<evidence type="ECO:0000313" key="2">
    <source>
        <dbReference type="Proteomes" id="UP001172386"/>
    </source>
</evidence>
<reference evidence="1" key="1">
    <citation type="submission" date="2022-10" db="EMBL/GenBank/DDBJ databases">
        <title>Culturing micro-colonial fungi from biological soil crusts in the Mojave desert and describing Neophaeococcomyces mojavensis, and introducing the new genera and species Taxawa tesnikishii.</title>
        <authorList>
            <person name="Kurbessoian T."/>
            <person name="Stajich J.E."/>
        </authorList>
    </citation>
    <scope>NUCLEOTIDE SEQUENCE</scope>
    <source>
        <strain evidence="1">JES_112</strain>
    </source>
</reference>
<comment type="caution">
    <text evidence="1">The sequence shown here is derived from an EMBL/GenBank/DDBJ whole genome shotgun (WGS) entry which is preliminary data.</text>
</comment>
<sequence length="300" mass="34147">MSSASGSLVDVLVLGAGWTSKFLVQQLEQEKLSYALTTTSGNIHKTCEGRYDSSKIMKFWFDPEAETQDEQQYAQLPTAHTAIVTFALYGSGKVQKLVEMYSKTHAGHVLTNWIQFGSSGIYRGDYCHNHESAYENIPRAVAEDELLAMGGTVLNLSGLWGDERLPKNWPRRIAKSKEQLKSKGALHLIHGEDIARACVALHRRFSPGNRWLVTDRHVYDWWDLIDGWAEELEKEGDIEGVKPDYKAWIDELITEQNLLALPRDLSKLGRILDSNKFWKEVGILPRRSLKRQLKDDDWSS</sequence>
<keyword evidence="2" id="KW-1185">Reference proteome</keyword>